<evidence type="ECO:0000313" key="4">
    <source>
        <dbReference type="Proteomes" id="UP000275473"/>
    </source>
</evidence>
<comment type="caution">
    <text evidence="3">The sequence shown here is derived from an EMBL/GenBank/DDBJ whole genome shotgun (WGS) entry which is preliminary data.</text>
</comment>
<keyword evidence="4" id="KW-1185">Reference proteome</keyword>
<evidence type="ECO:0000313" key="3">
    <source>
        <dbReference type="EMBL" id="RNF39954.1"/>
    </source>
</evidence>
<dbReference type="SMART" id="SM00854">
    <property type="entry name" value="PGA_cap"/>
    <property type="match status" value="1"/>
</dbReference>
<dbReference type="InterPro" id="IPR029052">
    <property type="entry name" value="Metallo-depent_PP-like"/>
</dbReference>
<dbReference type="RefSeq" id="WP_123165149.1">
    <property type="nucleotide sequence ID" value="NZ_RIAX01000004.1"/>
</dbReference>
<gene>
    <name evidence="3" type="ORF">EEX84_07155</name>
</gene>
<dbReference type="OrthoDB" id="9810906at2"/>
<feature type="domain" description="Capsule synthesis protein CapA" evidence="2">
    <location>
        <begin position="6"/>
        <end position="318"/>
    </location>
</feature>
<dbReference type="InterPro" id="IPR052169">
    <property type="entry name" value="CW_Biosynth-Accessory"/>
</dbReference>
<comment type="similarity">
    <text evidence="1">Belongs to the CapA family.</text>
</comment>
<protein>
    <submittedName>
        <fullName evidence="3">CapA family protein</fullName>
    </submittedName>
</protein>
<accession>A0A3M8P9U0</accession>
<evidence type="ECO:0000259" key="2">
    <source>
        <dbReference type="SMART" id="SM00854"/>
    </source>
</evidence>
<dbReference type="Proteomes" id="UP000275473">
    <property type="component" value="Unassembled WGS sequence"/>
</dbReference>
<organism evidence="3 4">
    <name type="scientific">Planococcus salinus</name>
    <dbReference type="NCBI Taxonomy" id="1848460"/>
    <lineage>
        <taxon>Bacteria</taxon>
        <taxon>Bacillati</taxon>
        <taxon>Bacillota</taxon>
        <taxon>Bacilli</taxon>
        <taxon>Bacillales</taxon>
        <taxon>Caryophanaceae</taxon>
        <taxon>Planococcus</taxon>
    </lineage>
</organism>
<reference evidence="3 4" key="1">
    <citation type="journal article" date="2018" name="Int. J. Syst. Evol. Microbiol.">
        <title>Planococcus salinus sp. nov., a moderately halophilic bacterium isolated from a saline-alkali soil.</title>
        <authorList>
            <person name="Gan L."/>
        </authorList>
    </citation>
    <scope>NUCLEOTIDE SEQUENCE [LARGE SCALE GENOMIC DNA]</scope>
    <source>
        <strain evidence="3 4">LCB217</strain>
    </source>
</reference>
<dbReference type="PANTHER" id="PTHR33393">
    <property type="entry name" value="POLYGLUTAMINE SYNTHESIS ACCESSORY PROTEIN RV0574C-RELATED"/>
    <property type="match status" value="1"/>
</dbReference>
<dbReference type="EMBL" id="RIAX01000004">
    <property type="protein sequence ID" value="RNF39954.1"/>
    <property type="molecule type" value="Genomic_DNA"/>
</dbReference>
<name>A0A3M8P9U0_9BACL</name>
<dbReference type="SUPFAM" id="SSF56300">
    <property type="entry name" value="Metallo-dependent phosphatases"/>
    <property type="match status" value="1"/>
</dbReference>
<proteinExistence type="inferred from homology"/>
<dbReference type="Gene3D" id="3.60.21.10">
    <property type="match status" value="1"/>
</dbReference>
<dbReference type="PANTHER" id="PTHR33393:SF13">
    <property type="entry name" value="PGA BIOSYNTHESIS PROTEIN CAPA"/>
    <property type="match status" value="1"/>
</dbReference>
<dbReference type="InterPro" id="IPR019079">
    <property type="entry name" value="Capsule_synth_CapA"/>
</dbReference>
<evidence type="ECO:0000256" key="1">
    <source>
        <dbReference type="ARBA" id="ARBA00005662"/>
    </source>
</evidence>
<dbReference type="Pfam" id="PF09587">
    <property type="entry name" value="PGA_cap"/>
    <property type="match status" value="1"/>
</dbReference>
<dbReference type="AlphaFoldDB" id="A0A3M8P9U0"/>
<sequence>MTEEFTFVATGDSFITRRLPTSQSTEFKELAELIGTGDFRFTNFEVTTPGKNPMPSPVSGGTWASGKPEVVGDLKEYGFNCVAWANNHTLDYLYNGLEETQKQLEKAGFVHAGVGGHLADASAPKYMETAAGRVALIAVTSTFHETWIAGEQRRDVPGRPGVNGLRYRSKYQTTEENLKLLKEIAEQVGINARRNLDILEGFLPEDPSGEVVFGEYKFSEGPESRLERAPEPKDMERVIRSIHEAKRQADYVVVSVHSHEMQGEDKQAAADFIEAASRTFIDEGAHAVLGHGPHIVRGIEIYRKRPIFYSLGNFIFQNDTVDFLPADFYAKHGLPADSNVADGIDARSKNNTIGLGTNPLVWESVIPRWKMKDGELTELHLYPIDLGFGQKRYQRGWPELTNNDKVLKDLQALSKPYGTAIDIQKHIGVVKV</sequence>
<dbReference type="CDD" id="cd07381">
    <property type="entry name" value="MPP_CapA"/>
    <property type="match status" value="1"/>
</dbReference>